<feature type="region of interest" description="Disordered" evidence="2">
    <location>
        <begin position="1"/>
        <end position="65"/>
    </location>
</feature>
<feature type="compositionally biased region" description="Polar residues" evidence="2">
    <location>
        <begin position="52"/>
        <end position="65"/>
    </location>
</feature>
<proteinExistence type="predicted"/>
<reference evidence="5" key="1">
    <citation type="journal article" date="2020" name="Stud. Mycol.">
        <title>101 Dothideomycetes genomes: a test case for predicting lifestyles and emergence of pathogens.</title>
        <authorList>
            <person name="Haridas S."/>
            <person name="Albert R."/>
            <person name="Binder M."/>
            <person name="Bloem J."/>
            <person name="Labutti K."/>
            <person name="Salamov A."/>
            <person name="Andreopoulos B."/>
            <person name="Baker S."/>
            <person name="Barry K."/>
            <person name="Bills G."/>
            <person name="Bluhm B."/>
            <person name="Cannon C."/>
            <person name="Castanera R."/>
            <person name="Culley D."/>
            <person name="Daum C."/>
            <person name="Ezra D."/>
            <person name="Gonzalez J."/>
            <person name="Henrissat B."/>
            <person name="Kuo A."/>
            <person name="Liang C."/>
            <person name="Lipzen A."/>
            <person name="Lutzoni F."/>
            <person name="Magnuson J."/>
            <person name="Mondo S."/>
            <person name="Nolan M."/>
            <person name="Ohm R."/>
            <person name="Pangilinan J."/>
            <person name="Park H.-J."/>
            <person name="Ramirez L."/>
            <person name="Alfaro M."/>
            <person name="Sun H."/>
            <person name="Tritt A."/>
            <person name="Yoshinaga Y."/>
            <person name="Zwiers L.-H."/>
            <person name="Turgeon B."/>
            <person name="Goodwin S."/>
            <person name="Spatafora J."/>
            <person name="Crous P."/>
            <person name="Grigoriev I."/>
        </authorList>
    </citation>
    <scope>NUCLEOTIDE SEQUENCE</scope>
    <source>
        <strain evidence="5">CBS 113979</strain>
    </source>
</reference>
<evidence type="ECO:0000256" key="2">
    <source>
        <dbReference type="SAM" id="MobiDB-lite"/>
    </source>
</evidence>
<gene>
    <name evidence="5" type="ORF">K402DRAFT_449984</name>
</gene>
<accession>A0A6G1HFT2</accession>
<organism evidence="5 6">
    <name type="scientific">Aulographum hederae CBS 113979</name>
    <dbReference type="NCBI Taxonomy" id="1176131"/>
    <lineage>
        <taxon>Eukaryota</taxon>
        <taxon>Fungi</taxon>
        <taxon>Dikarya</taxon>
        <taxon>Ascomycota</taxon>
        <taxon>Pezizomycotina</taxon>
        <taxon>Dothideomycetes</taxon>
        <taxon>Pleosporomycetidae</taxon>
        <taxon>Aulographales</taxon>
        <taxon>Aulographaceae</taxon>
    </lineage>
</organism>
<feature type="region of interest" description="Disordered" evidence="2">
    <location>
        <begin position="945"/>
        <end position="989"/>
    </location>
</feature>
<dbReference type="Pfam" id="PF25078">
    <property type="entry name" value="DUF7801"/>
    <property type="match status" value="1"/>
</dbReference>
<feature type="region of interest" description="Disordered" evidence="2">
    <location>
        <begin position="170"/>
        <end position="221"/>
    </location>
</feature>
<keyword evidence="1" id="KW-0175">Coiled coil</keyword>
<dbReference type="AlphaFoldDB" id="A0A6G1HFT2"/>
<evidence type="ECO:0000259" key="4">
    <source>
        <dbReference type="Pfam" id="PF25078"/>
    </source>
</evidence>
<dbReference type="Pfam" id="PF15456">
    <property type="entry name" value="Uds1"/>
    <property type="match status" value="1"/>
</dbReference>
<dbReference type="OrthoDB" id="5569911at2759"/>
<evidence type="ECO:0000313" key="6">
    <source>
        <dbReference type="Proteomes" id="UP000800041"/>
    </source>
</evidence>
<feature type="domain" description="Up-regulated during septation protein 1" evidence="3">
    <location>
        <begin position="111"/>
        <end position="256"/>
    </location>
</feature>
<dbReference type="InterPro" id="IPR056703">
    <property type="entry name" value="DUF7801"/>
</dbReference>
<feature type="region of interest" description="Disordered" evidence="2">
    <location>
        <begin position="257"/>
        <end position="284"/>
    </location>
</feature>
<name>A0A6G1HFT2_9PEZI</name>
<evidence type="ECO:0000256" key="1">
    <source>
        <dbReference type="SAM" id="Coils"/>
    </source>
</evidence>
<feature type="coiled-coil region" evidence="1">
    <location>
        <begin position="420"/>
        <end position="518"/>
    </location>
</feature>
<feature type="compositionally biased region" description="Polar residues" evidence="2">
    <location>
        <begin position="18"/>
        <end position="38"/>
    </location>
</feature>
<dbReference type="InterPro" id="IPR029191">
    <property type="entry name" value="Uds1"/>
</dbReference>
<keyword evidence="6" id="KW-1185">Reference proteome</keyword>
<feature type="region of interest" description="Disordered" evidence="2">
    <location>
        <begin position="807"/>
        <end position="826"/>
    </location>
</feature>
<evidence type="ECO:0000313" key="5">
    <source>
        <dbReference type="EMBL" id="KAF1991788.1"/>
    </source>
</evidence>
<dbReference type="EMBL" id="ML977138">
    <property type="protein sequence ID" value="KAF1991788.1"/>
    <property type="molecule type" value="Genomic_DNA"/>
</dbReference>
<feature type="domain" description="DUF7801" evidence="4">
    <location>
        <begin position="767"/>
        <end position="915"/>
    </location>
</feature>
<feature type="compositionally biased region" description="Polar residues" evidence="2">
    <location>
        <begin position="977"/>
        <end position="989"/>
    </location>
</feature>
<feature type="compositionally biased region" description="Polar residues" evidence="2">
    <location>
        <begin position="173"/>
        <end position="182"/>
    </location>
</feature>
<feature type="compositionally biased region" description="Basic and acidic residues" evidence="2">
    <location>
        <begin position="945"/>
        <end position="976"/>
    </location>
</feature>
<dbReference type="Proteomes" id="UP000800041">
    <property type="component" value="Unassembled WGS sequence"/>
</dbReference>
<evidence type="ECO:0000259" key="3">
    <source>
        <dbReference type="Pfam" id="PF15456"/>
    </source>
</evidence>
<feature type="region of interest" description="Disordered" evidence="2">
    <location>
        <begin position="607"/>
        <end position="630"/>
    </location>
</feature>
<protein>
    <submittedName>
        <fullName evidence="5">Uncharacterized protein</fullName>
    </submittedName>
</protein>
<sequence>MQSNGFRRPPSNGPRPTMNGNSSYYDNGFASPSSYNTQPSPPLDNGGPRDATPQNMMYANGANAAQTPPASALLGAFKAPYGNARLSVGATSRNGQRSSARLDATDPVALHLLVETALGDSQEFEVLSYEEVEGLKKEREMLAVQVKSVRQKLAFESKVRDGAMNLNRLYKLGSSSNTSPKQSGGRRSITGSRDRDSVGRPGSSKGDAAQKKSEDELANATKKCDEYSTQLYKLELRAQEVQRELLMHTAGILQMTHKGPTKKKNPDDMSELANGTTVRPDSPASIYTYEDTLRPERGFDATDFDERSLYKLPDSLAIIDLGRKTEADKSKVELDKQNRAIMSIGQRLEELNGRMREVIVQANPERNRGYSTAPRALLDGLDGQAISSLNQQLNYLDQGLNDIGTEQDSMQRRVLEGRDALNENQRLQSVMADNERLQAELEANSRLSEEAKERLQADLEDNKRSLEQAQEARGQVAAEENQRLERMVQDVEELQATLDGYRESQKNTEDQLAELNKHIYSQVKELDPNFAAPSEDDTSSTSLLDYLASSVMVLKKNQKALKDQADQTRSRSQEAQNAAEQYSVVLEGLWQIILAGEEDARLRRIQNRSKDGARSEQDQEDDRPFDATTPFELPLFSTKVQWLVTQGTDLREQLNRVNGQYAAAKEELLDQIEGVKKEASLTVDRASRDLIDREAEREQREQQLLADLKARQDQVENLESYIAGAVQEEREARKKAELALEARLQTTAKELDEAKAQSENAAYRSMELESILQKKKVEYDELEGEVVRLTTEVTLAKAELDGAYGSRAQRKAEWNSASQSKLEDAERKNRDLVNEIEALRAIQADTKQISQNGGAREDQLKKELQGLVEELREVTLQGVEAEREREELESAIDGLRERVERLQEELGDERVRWLGVKSPGLQPGGETEMTSIGAMRGEFKRMMREARQEGTKALRAEQDERRKLEQQVRALKRDQTPGKSGLSQSMTLS</sequence>
<feature type="compositionally biased region" description="Basic and acidic residues" evidence="2">
    <location>
        <begin position="607"/>
        <end position="625"/>
    </location>
</feature>